<dbReference type="PROSITE" id="PS51257">
    <property type="entry name" value="PROKAR_LIPOPROTEIN"/>
    <property type="match status" value="1"/>
</dbReference>
<reference evidence="4" key="1">
    <citation type="submission" date="2014-03" db="EMBL/GenBank/DDBJ databases">
        <title>The Genome Sequence of Puccinia striiformis f. sp. tritici PST-78.</title>
        <authorList>
            <consortium name="The Broad Institute Genome Sequencing Platform"/>
            <person name="Cuomo C."/>
            <person name="Hulbert S."/>
            <person name="Chen X."/>
            <person name="Walker B."/>
            <person name="Young S.K."/>
            <person name="Zeng Q."/>
            <person name="Gargeya S."/>
            <person name="Fitzgerald M."/>
            <person name="Haas B."/>
            <person name="Abouelleil A."/>
            <person name="Alvarado L."/>
            <person name="Arachchi H.M."/>
            <person name="Berlin A.M."/>
            <person name="Chapman S.B."/>
            <person name="Goldberg J."/>
            <person name="Griggs A."/>
            <person name="Gujja S."/>
            <person name="Hansen M."/>
            <person name="Howarth C."/>
            <person name="Imamovic A."/>
            <person name="Larimer J."/>
            <person name="McCowan C."/>
            <person name="Montmayeur A."/>
            <person name="Murphy C."/>
            <person name="Neiman D."/>
            <person name="Pearson M."/>
            <person name="Priest M."/>
            <person name="Roberts A."/>
            <person name="Saif S."/>
            <person name="Shea T."/>
            <person name="Sisk P."/>
            <person name="Sykes S."/>
            <person name="Wortman J."/>
            <person name="Nusbaum C."/>
            <person name="Birren B."/>
        </authorList>
    </citation>
    <scope>NUCLEOTIDE SEQUENCE [LARGE SCALE GENOMIC DNA]</scope>
    <source>
        <strain evidence="4">race PST-78</strain>
    </source>
</reference>
<keyword evidence="4" id="KW-1185">Reference proteome</keyword>
<feature type="chain" id="PRO_5005549536" evidence="2">
    <location>
        <begin position="23"/>
        <end position="209"/>
    </location>
</feature>
<evidence type="ECO:0000313" key="3">
    <source>
        <dbReference type="EMBL" id="KNE94975.1"/>
    </source>
</evidence>
<dbReference type="AlphaFoldDB" id="A0A0L0V6Q8"/>
<name>A0A0L0V6Q8_9BASI</name>
<dbReference type="EMBL" id="AJIL01000105">
    <property type="protein sequence ID" value="KNE94975.1"/>
    <property type="molecule type" value="Genomic_DNA"/>
</dbReference>
<gene>
    <name evidence="3" type="ORF">PSTG_11673</name>
</gene>
<comment type="caution">
    <text evidence="3">The sequence shown here is derived from an EMBL/GenBank/DDBJ whole genome shotgun (WGS) entry which is preliminary data.</text>
</comment>
<proteinExistence type="predicted"/>
<accession>A0A0L0V6Q8</accession>
<evidence type="ECO:0000313" key="4">
    <source>
        <dbReference type="Proteomes" id="UP000054564"/>
    </source>
</evidence>
<feature type="compositionally biased region" description="Low complexity" evidence="1">
    <location>
        <begin position="74"/>
        <end position="92"/>
    </location>
</feature>
<evidence type="ECO:0000256" key="2">
    <source>
        <dbReference type="SAM" id="SignalP"/>
    </source>
</evidence>
<feature type="signal peptide" evidence="2">
    <location>
        <begin position="1"/>
        <end position="22"/>
    </location>
</feature>
<sequence length="209" mass="20122">MSFKNLSILLFVAVGCIHNAQAYPAYPAAPDSTPPTTGAILADTATSTTPPKTPSATGADASGKGAAGTGSILADKPNPADLKAAPAATKAPGTDGKSKAAAAGLTQADLVEACAPLLKDGKLVAGADAPKKQPTPAIPPPVTSGEKQPAPAIPPPVTGGGGKEGGKEGGKTSPGKDPKLGAASTLSGASMSSAALPIILSITVGWLFG</sequence>
<feature type="compositionally biased region" description="Basic and acidic residues" evidence="1">
    <location>
        <begin position="164"/>
        <end position="179"/>
    </location>
</feature>
<evidence type="ECO:0000256" key="1">
    <source>
        <dbReference type="SAM" id="MobiDB-lite"/>
    </source>
</evidence>
<protein>
    <submittedName>
        <fullName evidence="3">Uncharacterized protein</fullName>
    </submittedName>
</protein>
<keyword evidence="2" id="KW-0732">Signal</keyword>
<feature type="region of interest" description="Disordered" evidence="1">
    <location>
        <begin position="30"/>
        <end position="98"/>
    </location>
</feature>
<dbReference type="Proteomes" id="UP000054564">
    <property type="component" value="Unassembled WGS sequence"/>
</dbReference>
<feature type="region of interest" description="Disordered" evidence="1">
    <location>
        <begin position="126"/>
        <end position="184"/>
    </location>
</feature>
<organism evidence="3 4">
    <name type="scientific">Puccinia striiformis f. sp. tritici PST-78</name>
    <dbReference type="NCBI Taxonomy" id="1165861"/>
    <lineage>
        <taxon>Eukaryota</taxon>
        <taxon>Fungi</taxon>
        <taxon>Dikarya</taxon>
        <taxon>Basidiomycota</taxon>
        <taxon>Pucciniomycotina</taxon>
        <taxon>Pucciniomycetes</taxon>
        <taxon>Pucciniales</taxon>
        <taxon>Pucciniaceae</taxon>
        <taxon>Puccinia</taxon>
    </lineage>
</organism>
<feature type="compositionally biased region" description="Low complexity" evidence="1">
    <location>
        <begin position="44"/>
        <end position="57"/>
    </location>
</feature>